<name>A0A834MTP3_VESGE</name>
<evidence type="ECO:0000256" key="1">
    <source>
        <dbReference type="SAM" id="Coils"/>
    </source>
</evidence>
<evidence type="ECO:0000313" key="3">
    <source>
        <dbReference type="Proteomes" id="UP000617340"/>
    </source>
</evidence>
<keyword evidence="3" id="KW-1185">Reference proteome</keyword>
<dbReference type="EMBL" id="JACSDZ010000019">
    <property type="protein sequence ID" value="KAF7383314.1"/>
    <property type="molecule type" value="Genomic_DNA"/>
</dbReference>
<feature type="coiled-coil region" evidence="1">
    <location>
        <begin position="199"/>
        <end position="229"/>
    </location>
</feature>
<gene>
    <name evidence="2" type="ORF">HZH68_015163</name>
</gene>
<dbReference type="AlphaFoldDB" id="A0A834MTP3"/>
<accession>A0A834MTP3</accession>
<keyword evidence="1" id="KW-0175">Coiled coil</keyword>
<sequence length="298" mass="34510">MDGNQSCSGPKWPSGEFNQYLDSVLRCKEEETKVVVEKEDEEEEEEEKKGYRNVVNYYTFDLCKCSRSCTTTEVDIPLSHMTPLVWWVLLAMLFGHTRIVPARTYIFDNACVVFCRAENLSVNEDEVHVISQLVEEGRRGREVDDLLNKLCLESVESRRFCRNIFKYLRDRQRCDCRTISPSLSLNDREKESIDRLRILNKLSDKFQRLQQASQQQQKQEGQRQEEQHLMMAKMTMTVNGRDISKDENFVPRILDVNNQQASSAPNPSGSDEIDWDMWCMAQCNIGHGGSACNCDIIP</sequence>
<comment type="caution">
    <text evidence="2">The sequence shown here is derived from an EMBL/GenBank/DDBJ whole genome shotgun (WGS) entry which is preliminary data.</text>
</comment>
<organism evidence="2 3">
    <name type="scientific">Vespula germanica</name>
    <name type="common">German yellow jacket</name>
    <name type="synonym">Paravespula germanica</name>
    <dbReference type="NCBI Taxonomy" id="30212"/>
    <lineage>
        <taxon>Eukaryota</taxon>
        <taxon>Metazoa</taxon>
        <taxon>Ecdysozoa</taxon>
        <taxon>Arthropoda</taxon>
        <taxon>Hexapoda</taxon>
        <taxon>Insecta</taxon>
        <taxon>Pterygota</taxon>
        <taxon>Neoptera</taxon>
        <taxon>Endopterygota</taxon>
        <taxon>Hymenoptera</taxon>
        <taxon>Apocrita</taxon>
        <taxon>Aculeata</taxon>
        <taxon>Vespoidea</taxon>
        <taxon>Vespidae</taxon>
        <taxon>Vespinae</taxon>
        <taxon>Vespula</taxon>
    </lineage>
</organism>
<proteinExistence type="predicted"/>
<protein>
    <submittedName>
        <fullName evidence="2">Uncharacterized protein</fullName>
    </submittedName>
</protein>
<evidence type="ECO:0000313" key="2">
    <source>
        <dbReference type="EMBL" id="KAF7383314.1"/>
    </source>
</evidence>
<dbReference type="Proteomes" id="UP000617340">
    <property type="component" value="Unassembled WGS sequence"/>
</dbReference>
<reference evidence="2" key="1">
    <citation type="journal article" date="2020" name="G3 (Bethesda)">
        <title>High-Quality Assemblies for Three Invasive Social Wasps from the &lt;i&gt;Vespula&lt;/i&gt; Genus.</title>
        <authorList>
            <person name="Harrop T.W.R."/>
            <person name="Guhlin J."/>
            <person name="McLaughlin G.M."/>
            <person name="Permina E."/>
            <person name="Stockwell P."/>
            <person name="Gilligan J."/>
            <person name="Le Lec M.F."/>
            <person name="Gruber M.A.M."/>
            <person name="Quinn O."/>
            <person name="Lovegrove M."/>
            <person name="Duncan E.J."/>
            <person name="Remnant E.J."/>
            <person name="Van Eeckhoven J."/>
            <person name="Graham B."/>
            <person name="Knapp R.A."/>
            <person name="Langford K.W."/>
            <person name="Kronenberg Z."/>
            <person name="Press M.O."/>
            <person name="Eacker S.M."/>
            <person name="Wilson-Rankin E.E."/>
            <person name="Purcell J."/>
            <person name="Lester P.J."/>
            <person name="Dearden P.K."/>
        </authorList>
    </citation>
    <scope>NUCLEOTIDE SEQUENCE</scope>
    <source>
        <strain evidence="2">Linc-1</strain>
    </source>
</reference>